<protein>
    <recommendedName>
        <fullName evidence="4">PKD domain-containing protein</fullName>
    </recommendedName>
</protein>
<reference evidence="2 3" key="1">
    <citation type="journal article" date="2013" name="J. Bacteriol.">
        <title>Roles of HynAB and Ech, the only two hydrogenases found in the model sulfate reducer Desulfovibrio gigas.</title>
        <authorList>
            <person name="Morais-Silva F.O."/>
            <person name="Santos C.I."/>
            <person name="Rodrigues R."/>
            <person name="Pereira I.A."/>
            <person name="Rodrigues-Pousada C."/>
        </authorList>
    </citation>
    <scope>NUCLEOTIDE SEQUENCE [LARGE SCALE GENOMIC DNA]</scope>
    <source>
        <strain evidence="3">ATCC 19364 / DSM 1382 / NCIMB 9332 / VKM B-1759</strain>
    </source>
</reference>
<dbReference type="STRING" id="1121448.DGI_3266"/>
<dbReference type="EMBL" id="CP006585">
    <property type="protein sequence ID" value="AGW14966.1"/>
    <property type="molecule type" value="Genomic_DNA"/>
</dbReference>
<dbReference type="PATRIC" id="fig|1121448.10.peg.3219"/>
<dbReference type="SUPFAM" id="SSF52058">
    <property type="entry name" value="L domain-like"/>
    <property type="match status" value="1"/>
</dbReference>
<dbReference type="InterPro" id="IPR032675">
    <property type="entry name" value="LRR_dom_sf"/>
</dbReference>
<keyword evidence="1" id="KW-0472">Membrane</keyword>
<dbReference type="KEGG" id="dgg:DGI_3266"/>
<dbReference type="HOGENOM" id="CLU_405306_0_0_7"/>
<keyword evidence="1" id="KW-1133">Transmembrane helix</keyword>
<keyword evidence="3" id="KW-1185">Reference proteome</keyword>
<proteinExistence type="predicted"/>
<gene>
    <name evidence="2" type="ORF">DGI_3266</name>
</gene>
<sequence length="678" mass="72587">MAGRLSSSVSAASEAAGDAAAAAGRIHNRHTSHGNATQHMMIQRHDMTATLRCMIHRKMSTGTRRTRPAVFSHTMIVRATHMWYLVASFPCSHATSRGGQTMRYNILHLLALCCGLALAIHATASFGHAASGDDMLLTVPSTAPPAARGIVFTTEGASFSPVLVVTGTPTIRWIWSDGTTSTSATPTKNFGSAGKRRQTLMVTPWSAVQRINIGYDAGDGGTYDIEFVPDQQVSKVEGLHHVRPWLRQWCSSYNQIPSLDFSNFEQLDTIECYLSTSLQQVNLRNTPNLQRACFEDCSLQALDLSGSPLLEDLRGALNNYPTVTFGSVGANTWHICIRDNPQMTVRNLFANMAQFPVISELFIWNTNQSGTLRVPASAPGSSVSIIADDNQYTSLDLSGALQHGVFQAWVSLNNNPLTAVNITGCQQITDLRLNGNQLSSASLDTLLATLDSLGRSDLNSNGELFADIRGAANPGAAGYASAQVLGTKGWTIHANSWSVEPQPPNNGQQDITFTTTGDTTNMRCDFRDDTTTATWRWSDGTTTPATSGAATQKTGLGAGAHTHVLRISNGAALRRFGAASGGEGHLVSMTGFANTPSLKILYAYMETALNSLGRTNTTVVSEYHLMDTALSAASIDQVYADAVATNIWNGSIWSSNSGTAASAANRATLQARGWTLSE</sequence>
<evidence type="ECO:0008006" key="4">
    <source>
        <dbReference type="Google" id="ProtNLM"/>
    </source>
</evidence>
<keyword evidence="1" id="KW-0812">Transmembrane</keyword>
<dbReference type="eggNOG" id="COG4886">
    <property type="taxonomic scope" value="Bacteria"/>
</dbReference>
<name>T2GFP2_MEGG1</name>
<organism evidence="2 3">
    <name type="scientific">Megalodesulfovibrio gigas (strain ATCC 19364 / DSM 1382 / NCIMB 9332 / VKM B-1759)</name>
    <name type="common">Desulfovibrio gigas</name>
    <dbReference type="NCBI Taxonomy" id="1121448"/>
    <lineage>
        <taxon>Bacteria</taxon>
        <taxon>Pseudomonadati</taxon>
        <taxon>Thermodesulfobacteriota</taxon>
        <taxon>Desulfovibrionia</taxon>
        <taxon>Desulfovibrionales</taxon>
        <taxon>Desulfovibrionaceae</taxon>
        <taxon>Megalodesulfovibrio</taxon>
    </lineage>
</organism>
<accession>T2GFP2</accession>
<reference evidence="3" key="2">
    <citation type="submission" date="2013-07" db="EMBL/GenBank/DDBJ databases">
        <authorList>
            <person name="Morais-Silva F.O."/>
            <person name="Rezende A.M."/>
            <person name="Pimentel C."/>
            <person name="Resende D.M."/>
            <person name="Santos C.I."/>
            <person name="Clemente C."/>
            <person name="de Oliveira L.M."/>
            <person name="da Silva S.M."/>
            <person name="Costa D.A."/>
            <person name="Varela-Raposo A."/>
            <person name="Horacio E.C.A."/>
            <person name="Matos M."/>
            <person name="Flores O."/>
            <person name="Ruiz J.C."/>
            <person name="Rodrigues-Pousada C."/>
        </authorList>
    </citation>
    <scope>NUCLEOTIDE SEQUENCE [LARGE SCALE GENOMIC DNA]</scope>
    <source>
        <strain evidence="3">ATCC 19364 / DSM 1382 / NCIMB 9332 / VKM B-1759</strain>
    </source>
</reference>
<feature type="transmembrane region" description="Helical" evidence="1">
    <location>
        <begin position="106"/>
        <end position="127"/>
    </location>
</feature>
<evidence type="ECO:0000313" key="3">
    <source>
        <dbReference type="Proteomes" id="UP000016587"/>
    </source>
</evidence>
<evidence type="ECO:0000313" key="2">
    <source>
        <dbReference type="EMBL" id="AGW14966.1"/>
    </source>
</evidence>
<dbReference type="AlphaFoldDB" id="T2GFP2"/>
<evidence type="ECO:0000256" key="1">
    <source>
        <dbReference type="SAM" id="Phobius"/>
    </source>
</evidence>
<dbReference type="Gene3D" id="3.80.10.10">
    <property type="entry name" value="Ribonuclease Inhibitor"/>
    <property type="match status" value="1"/>
</dbReference>
<dbReference type="Proteomes" id="UP000016587">
    <property type="component" value="Chromosome"/>
</dbReference>